<proteinExistence type="predicted"/>
<sequence length="66" mass="7663">MSNRKREPCTRWPLSIIRGSKTAEPQRVRVTITFYMSSDMGTVDLAVRGYERGGPIRWSRRYAAWG</sequence>
<protein>
    <submittedName>
        <fullName evidence="1">Uncharacterized protein</fullName>
    </submittedName>
</protein>
<organism evidence="1 2">
    <name type="scientific">Mycolicibacterium lutetiense</name>
    <dbReference type="NCBI Taxonomy" id="1641992"/>
    <lineage>
        <taxon>Bacteria</taxon>
        <taxon>Bacillati</taxon>
        <taxon>Actinomycetota</taxon>
        <taxon>Actinomycetes</taxon>
        <taxon>Mycobacteriales</taxon>
        <taxon>Mycobacteriaceae</taxon>
        <taxon>Mycolicibacterium</taxon>
    </lineage>
</organism>
<dbReference type="Proteomes" id="UP000694460">
    <property type="component" value="Unassembled WGS sequence"/>
</dbReference>
<gene>
    <name evidence="1" type="ORF">JOF57_004028</name>
</gene>
<keyword evidence="2" id="KW-1185">Reference proteome</keyword>
<evidence type="ECO:0000313" key="2">
    <source>
        <dbReference type="Proteomes" id="UP000694460"/>
    </source>
</evidence>
<name>A0ABS4ZX65_9MYCO</name>
<accession>A0ABS4ZX65</accession>
<comment type="caution">
    <text evidence="1">The sequence shown here is derived from an EMBL/GenBank/DDBJ whole genome shotgun (WGS) entry which is preliminary data.</text>
</comment>
<dbReference type="EMBL" id="JAGIOP010000002">
    <property type="protein sequence ID" value="MBP2454115.1"/>
    <property type="molecule type" value="Genomic_DNA"/>
</dbReference>
<evidence type="ECO:0000313" key="1">
    <source>
        <dbReference type="EMBL" id="MBP2454115.1"/>
    </source>
</evidence>
<reference evidence="1 2" key="1">
    <citation type="submission" date="2021-03" db="EMBL/GenBank/DDBJ databases">
        <title>Sequencing the genomes of 1000 actinobacteria strains.</title>
        <authorList>
            <person name="Klenk H.-P."/>
        </authorList>
    </citation>
    <scope>NUCLEOTIDE SEQUENCE [LARGE SCALE GENOMIC DNA]</scope>
    <source>
        <strain evidence="1 2">DSM 46713</strain>
    </source>
</reference>